<evidence type="ECO:0000313" key="1">
    <source>
        <dbReference type="EMBL" id="KAL0636604.1"/>
    </source>
</evidence>
<dbReference type="EMBL" id="JBBBZM010000047">
    <property type="protein sequence ID" value="KAL0636604.1"/>
    <property type="molecule type" value="Genomic_DNA"/>
</dbReference>
<sequence>MAEVIINTAKDVCVSARVRIARAMLIDASIPKNAEYAFPNDEMEMKRLSLQHHISVLTLKGKLHFSPIREDGKILDLGTGNGIWAIDVAEKYPSAEVIGTDLSPIQAAWLPPNCRFEVDDCDLDWVLPNNYFELVHTRSINGGPKDWPHLLHQAYKHTRPGGWVELQETYPGIFCDDNTLTPENPIVKWMALVNGAAASSERPFENPAGFRDMLAKTGYERIEERTLKLPFNTWPKDAELKEIGRYQCLSNLEGLEGWTMGLFTRALGWEKTQVEEFLVPVRKELTNRSIHAYWKQLIVWAQKPDLSED</sequence>
<dbReference type="Gene3D" id="3.40.50.150">
    <property type="entry name" value="Vaccinia Virus protein VP39"/>
    <property type="match status" value="1"/>
</dbReference>
<proteinExistence type="predicted"/>
<accession>A0ABR3GL00</accession>
<dbReference type="SUPFAM" id="SSF53335">
    <property type="entry name" value="S-adenosyl-L-methionine-dependent methyltransferases"/>
    <property type="match status" value="1"/>
</dbReference>
<organism evidence="1 2">
    <name type="scientific">Discina gigas</name>
    <dbReference type="NCBI Taxonomy" id="1032678"/>
    <lineage>
        <taxon>Eukaryota</taxon>
        <taxon>Fungi</taxon>
        <taxon>Dikarya</taxon>
        <taxon>Ascomycota</taxon>
        <taxon>Pezizomycotina</taxon>
        <taxon>Pezizomycetes</taxon>
        <taxon>Pezizales</taxon>
        <taxon>Discinaceae</taxon>
        <taxon>Discina</taxon>
    </lineage>
</organism>
<gene>
    <name evidence="1" type="ORF">Q9L58_004449</name>
</gene>
<dbReference type="Pfam" id="PF13489">
    <property type="entry name" value="Methyltransf_23"/>
    <property type="match status" value="1"/>
</dbReference>
<protein>
    <recommendedName>
        <fullName evidence="3">S-adenosyl-L-methionine-dependent methyltransferase</fullName>
    </recommendedName>
</protein>
<keyword evidence="2" id="KW-1185">Reference proteome</keyword>
<dbReference type="CDD" id="cd02440">
    <property type="entry name" value="AdoMet_MTases"/>
    <property type="match status" value="1"/>
</dbReference>
<evidence type="ECO:0000313" key="2">
    <source>
        <dbReference type="Proteomes" id="UP001447188"/>
    </source>
</evidence>
<dbReference type="Proteomes" id="UP001447188">
    <property type="component" value="Unassembled WGS sequence"/>
</dbReference>
<reference evidence="1 2" key="1">
    <citation type="submission" date="2024-02" db="EMBL/GenBank/DDBJ databases">
        <title>Discinaceae phylogenomics.</title>
        <authorList>
            <person name="Dirks A.C."/>
            <person name="James T.Y."/>
        </authorList>
    </citation>
    <scope>NUCLEOTIDE SEQUENCE [LARGE SCALE GENOMIC DNA]</scope>
    <source>
        <strain evidence="1 2">ACD0624</strain>
    </source>
</reference>
<evidence type="ECO:0008006" key="3">
    <source>
        <dbReference type="Google" id="ProtNLM"/>
    </source>
</evidence>
<dbReference type="PANTHER" id="PTHR43591:SF24">
    <property type="entry name" value="2-METHOXY-6-POLYPRENYL-1,4-BENZOQUINOL METHYLASE, MITOCHONDRIAL"/>
    <property type="match status" value="1"/>
</dbReference>
<dbReference type="InterPro" id="IPR029063">
    <property type="entry name" value="SAM-dependent_MTases_sf"/>
</dbReference>
<comment type="caution">
    <text evidence="1">The sequence shown here is derived from an EMBL/GenBank/DDBJ whole genome shotgun (WGS) entry which is preliminary data.</text>
</comment>
<name>A0ABR3GL00_9PEZI</name>
<dbReference type="PANTHER" id="PTHR43591">
    <property type="entry name" value="METHYLTRANSFERASE"/>
    <property type="match status" value="1"/>
</dbReference>